<dbReference type="EMBL" id="CM012452">
    <property type="protein sequence ID" value="RVE63159.1"/>
    <property type="molecule type" value="Genomic_DNA"/>
</dbReference>
<evidence type="ECO:0000256" key="1">
    <source>
        <dbReference type="SAM" id="MobiDB-lite"/>
    </source>
</evidence>
<evidence type="ECO:0000313" key="2">
    <source>
        <dbReference type="EMBL" id="RVE63159.1"/>
    </source>
</evidence>
<reference evidence="2 3" key="2">
    <citation type="submission" date="2019-01" db="EMBL/GenBank/DDBJ databases">
        <title>A chromosome length genome reference of the Java medaka (oryzias javanicus).</title>
        <authorList>
            <person name="Herpin A."/>
            <person name="Takehana Y."/>
            <person name="Naruse K."/>
            <person name="Ansai S."/>
            <person name="Kawaguchi M."/>
        </authorList>
    </citation>
    <scope>NUCLEOTIDE SEQUENCE [LARGE SCALE GENOMIC DNA]</scope>
    <source>
        <strain evidence="2">RS831</strain>
        <tissue evidence="2">Whole body</tissue>
    </source>
</reference>
<evidence type="ECO:0000313" key="3">
    <source>
        <dbReference type="Proteomes" id="UP000283210"/>
    </source>
</evidence>
<dbReference type="AlphaFoldDB" id="A0A3S2PCI7"/>
<keyword evidence="3" id="KW-1185">Reference proteome</keyword>
<feature type="compositionally biased region" description="Low complexity" evidence="1">
    <location>
        <begin position="30"/>
        <end position="43"/>
    </location>
</feature>
<dbReference type="Proteomes" id="UP000283210">
    <property type="component" value="Chromosome 16"/>
</dbReference>
<reference evidence="2 3" key="1">
    <citation type="submission" date="2018-11" db="EMBL/GenBank/DDBJ databases">
        <authorList>
            <person name="Lopez-Roques C."/>
            <person name="Donnadieu C."/>
            <person name="Bouchez O."/>
            <person name="Klopp C."/>
            <person name="Cabau C."/>
            <person name="Zahm M."/>
        </authorList>
    </citation>
    <scope>NUCLEOTIDE SEQUENCE [LARGE SCALE GENOMIC DNA]</scope>
    <source>
        <strain evidence="2">RS831</strain>
        <tissue evidence="2">Whole body</tissue>
    </source>
</reference>
<protein>
    <submittedName>
        <fullName evidence="2">Uncharacterized protein</fullName>
    </submittedName>
</protein>
<accession>A0A3S2PCI7</accession>
<proteinExistence type="predicted"/>
<gene>
    <name evidence="2" type="ORF">OJAV_G00164650</name>
</gene>
<sequence length="101" mass="10816">MLMCSCEKVEYNIPSRSVARLVFEAEQDGRNTGNSSNGSSLKGGSDRAKGVTKSGSGGAGGHQLQGRLPLAPADLSPPLKIERRVAAFSARHFLFPHSEWF</sequence>
<organism evidence="2 3">
    <name type="scientific">Oryzias javanicus</name>
    <name type="common">Javanese ricefish</name>
    <name type="synonym">Aplocheilus javanicus</name>
    <dbReference type="NCBI Taxonomy" id="123683"/>
    <lineage>
        <taxon>Eukaryota</taxon>
        <taxon>Metazoa</taxon>
        <taxon>Chordata</taxon>
        <taxon>Craniata</taxon>
        <taxon>Vertebrata</taxon>
        <taxon>Euteleostomi</taxon>
        <taxon>Actinopterygii</taxon>
        <taxon>Neopterygii</taxon>
        <taxon>Teleostei</taxon>
        <taxon>Neoteleostei</taxon>
        <taxon>Acanthomorphata</taxon>
        <taxon>Ovalentaria</taxon>
        <taxon>Atherinomorphae</taxon>
        <taxon>Beloniformes</taxon>
        <taxon>Adrianichthyidae</taxon>
        <taxon>Oryziinae</taxon>
        <taxon>Oryzias</taxon>
    </lineage>
</organism>
<name>A0A3S2PCI7_ORYJA</name>
<feature type="region of interest" description="Disordered" evidence="1">
    <location>
        <begin position="26"/>
        <end position="73"/>
    </location>
</feature>